<proteinExistence type="predicted"/>
<gene>
    <name evidence="2" type="ORF">GCM10009759_72210</name>
</gene>
<dbReference type="Pfam" id="PF13374">
    <property type="entry name" value="TPR_10"/>
    <property type="match status" value="1"/>
</dbReference>
<dbReference type="Proteomes" id="UP001500897">
    <property type="component" value="Unassembled WGS sequence"/>
</dbReference>
<feature type="region of interest" description="Disordered" evidence="1">
    <location>
        <begin position="844"/>
        <end position="863"/>
    </location>
</feature>
<keyword evidence="3" id="KW-1185">Reference proteome</keyword>
<evidence type="ECO:0000313" key="3">
    <source>
        <dbReference type="Proteomes" id="UP001500897"/>
    </source>
</evidence>
<evidence type="ECO:0000256" key="1">
    <source>
        <dbReference type="SAM" id="MobiDB-lite"/>
    </source>
</evidence>
<dbReference type="InterPro" id="IPR009003">
    <property type="entry name" value="Peptidase_S1_PA"/>
</dbReference>
<feature type="region of interest" description="Disordered" evidence="1">
    <location>
        <begin position="459"/>
        <end position="481"/>
    </location>
</feature>
<dbReference type="PANTHER" id="PTHR19959">
    <property type="entry name" value="KINESIN LIGHT CHAIN"/>
    <property type="match status" value="1"/>
</dbReference>
<dbReference type="SUPFAM" id="SSF50494">
    <property type="entry name" value="Trypsin-like serine proteases"/>
    <property type="match status" value="1"/>
</dbReference>
<name>A0ABN2Y631_9ACTN</name>
<dbReference type="PANTHER" id="PTHR19959:SF119">
    <property type="entry name" value="FUNGAL LIPASE-LIKE DOMAIN-CONTAINING PROTEIN"/>
    <property type="match status" value="1"/>
</dbReference>
<dbReference type="InterPro" id="IPR043504">
    <property type="entry name" value="Peptidase_S1_PA_chymotrypsin"/>
</dbReference>
<evidence type="ECO:0000313" key="2">
    <source>
        <dbReference type="EMBL" id="GAA2121998.1"/>
    </source>
</evidence>
<sequence length="1376" mass="147535">MERTRVVAVRGPHGLGSGYVVAPRLVLTSAHVVPALGAPVRLFRPGRAPVFDAVVVWRGKPGGRNDAALLRVDDPTWEPVAGPPVRWGRTVTYTTGVKCESWGVPNVVQRPDRAVDAFHPSGTLNPGDRFVGNRYVMIFQEPAPVPVGPSASPLGGMSGAALFCDGLLAGVVASDPAGFSHSRLEAVPAYVLHRDPDFRAVLAEHCGPGADVLEPVEWQHLADPGEVTPPGGPLTSPAALLRARRQVVPFRGRGELLDRLTAWCERPGFGAWLVHGSGGQGKTRLAQQLAVGLDSRRWSALWLRTDAGAEPLGALKDSAGDLLVIVDYAETREPQLTALLDAAARHSGESRFKVLMLARTAGDWWRKTRRSTPATEELLDGAGVTELPQLEPDPAGQVRAYELAVNAFAAALPRLRGQQGLPWGELAKELTRPAAARTGLENALTLHMTALVDLLDAAESASTGSPQPDRPADDRPVDDRPVEDRLLGHEERYWRRAAEVQELSSKARSRDDVMVAAFLCGAEDDPQADSLLKRVPALAGQPADELLAVRGWIASLYPSASGRPWDSLQPDRLAERFIGRRLVDDPELAHALVEGATEAQAAQLLTVYSRAAAHRVFDHRLGESLTELCVRHRAVLARTAVDTVTRVESPLPLLAALRRISDDPSVPLAELERLSACLPETSENLADWPLLLCRRLVDEYRGAAQDDPDATVGLAGNLNNLALRLAESGQEEQALAAANEAAALLRGLDAQRLVQHLPALAMTLGTLSTRLSALGQAEEALSAIEEALWMRRLLAARLPAHFRSALAGALTTLGDCLAGVGRHQEALAATTEAVEIERDLLAQGAQSSPDSRDAPGSQGSDLATSLSRHASALAAVGRSGEALAAAREVVDLTRALAADRPDAHLPHLAGVLANLAIQLRAVGEHRETLAAVTESVALWRRVAAARPDAHLPDLAGSLNTLSLELAEAGEPAEALATAREAVDISRRLASIQPAVHTRLLAGSLINLSIHLAGRPDEELAAAAEAVRLWRQLAATRPEECLPDLAMSLDRLFRALKGAGRIDEALAPGREKVAIYRELAAARPYLFQHDLALSLIDFCTCSQMLGEAVQVLPELREAVGLFRVLAAADPESYLKRLAPSLYQLTTVLQEAGHRDEATRAFHESVDIRRTLAATDPDENLPLLAKSLDVLAEWSSDSGRAADGLAAAREALELWRRLAAADPSAANLANLALSLDNLSELSSRNEQPEQAVRSALEAVDIHCELAGAGLPRPVLHRLAARLVDWINELRPVEGAEELELELNGAAVRILRDLSAMRFTEYAHHLSTHLVLLSLHLSEAEEESRAQAAAREAVTVLRRLAAVGLPDDHLLTIAEALLA</sequence>
<dbReference type="Gene3D" id="2.40.10.10">
    <property type="entry name" value="Trypsin-like serine proteases"/>
    <property type="match status" value="1"/>
</dbReference>
<protein>
    <recommendedName>
        <fullName evidence="4">Tetratricopeptide repeat protein</fullName>
    </recommendedName>
</protein>
<dbReference type="InterPro" id="IPR011990">
    <property type="entry name" value="TPR-like_helical_dom_sf"/>
</dbReference>
<comment type="caution">
    <text evidence="2">The sequence shown here is derived from an EMBL/GenBank/DDBJ whole genome shotgun (WGS) entry which is preliminary data.</text>
</comment>
<evidence type="ECO:0008006" key="4">
    <source>
        <dbReference type="Google" id="ProtNLM"/>
    </source>
</evidence>
<feature type="compositionally biased region" description="Basic and acidic residues" evidence="1">
    <location>
        <begin position="470"/>
        <end position="481"/>
    </location>
</feature>
<dbReference type="SUPFAM" id="SSF48452">
    <property type="entry name" value="TPR-like"/>
    <property type="match status" value="3"/>
</dbReference>
<accession>A0ABN2Y631</accession>
<dbReference type="RefSeq" id="WP_344558499.1">
    <property type="nucleotide sequence ID" value="NZ_BAAANS010000082.1"/>
</dbReference>
<dbReference type="SMART" id="SM00028">
    <property type="entry name" value="TPR"/>
    <property type="match status" value="4"/>
</dbReference>
<reference evidence="2 3" key="1">
    <citation type="journal article" date="2019" name="Int. J. Syst. Evol. Microbiol.">
        <title>The Global Catalogue of Microorganisms (GCM) 10K type strain sequencing project: providing services to taxonomists for standard genome sequencing and annotation.</title>
        <authorList>
            <consortium name="The Broad Institute Genomics Platform"/>
            <consortium name="The Broad Institute Genome Sequencing Center for Infectious Disease"/>
            <person name="Wu L."/>
            <person name="Ma J."/>
        </authorList>
    </citation>
    <scope>NUCLEOTIDE SEQUENCE [LARGE SCALE GENOMIC DNA]</scope>
    <source>
        <strain evidence="2 3">JCM 14559</strain>
    </source>
</reference>
<dbReference type="InterPro" id="IPR019734">
    <property type="entry name" value="TPR_rpt"/>
</dbReference>
<dbReference type="EMBL" id="BAAANS010000082">
    <property type="protein sequence ID" value="GAA2121998.1"/>
    <property type="molecule type" value="Genomic_DNA"/>
</dbReference>
<organism evidence="2 3">
    <name type="scientific">Kitasatospora saccharophila</name>
    <dbReference type="NCBI Taxonomy" id="407973"/>
    <lineage>
        <taxon>Bacteria</taxon>
        <taxon>Bacillati</taxon>
        <taxon>Actinomycetota</taxon>
        <taxon>Actinomycetes</taxon>
        <taxon>Kitasatosporales</taxon>
        <taxon>Streptomycetaceae</taxon>
        <taxon>Kitasatospora</taxon>
    </lineage>
</organism>
<dbReference type="Gene3D" id="1.25.40.10">
    <property type="entry name" value="Tetratricopeptide repeat domain"/>
    <property type="match status" value="4"/>
</dbReference>